<protein>
    <submittedName>
        <fullName evidence="2">Uu.00g059280.m01.CDS01</fullName>
    </submittedName>
</protein>
<dbReference type="Proteomes" id="UP001295740">
    <property type="component" value="Unassembled WGS sequence"/>
</dbReference>
<evidence type="ECO:0000256" key="1">
    <source>
        <dbReference type="SAM" id="MobiDB-lite"/>
    </source>
</evidence>
<feature type="region of interest" description="Disordered" evidence="1">
    <location>
        <begin position="283"/>
        <end position="303"/>
    </location>
</feature>
<dbReference type="AlphaFoldDB" id="A0AAI8VS37"/>
<keyword evidence="3" id="KW-1185">Reference proteome</keyword>
<reference evidence="2" key="1">
    <citation type="submission" date="2023-10" db="EMBL/GenBank/DDBJ databases">
        <authorList>
            <person name="Hackl T."/>
        </authorList>
    </citation>
    <scope>NUCLEOTIDE SEQUENCE</scope>
</reference>
<sequence length="503" mass="57898">MESATVPRKAPLDLTTPLRPPSLHLAKLDVDILARVPRRWESERNADEPEEPEPSVDSPVGSTFGSSFSQRSSTGSNSTMPTEPSSPMTPKEEHDPEFLSRQTLTFPVPPHPQTEPLKRKYETPDEDVKRVKLPGLQYLSNPRRKDSMALHEDTKSVRLPSVQHLFDSSDQKWNVSDNATAGEPKKVNLPGVHHLFSSPAQRPLLHSRSRCRLPTPSASPEPATEYVYSRRPSAYSTQDPINQGPKTFQGHTPPYYASCQQDQTVFRSAQNIPQQHYDFSYLPRQQPSPPREMSRKERAKPKNGTHCNVKYALEETDFNRYHKIDLKQGWEAIRVIFNAKFPMVGDRNRTVQGIQGDHYRDNKCLPFIADGSNQLLFMPNGHVEHTEVKVREQGDRKKWYGLIYLYPERAMLYPWVLPEHRQIAADLLKDRLVQKERARREAMERGTWVEKMQPSRCGCCPKEDRERDANKREKYAVPTPRFRLPHNFKAANIDYDFSKSSKL</sequence>
<accession>A0AAI8VS37</accession>
<evidence type="ECO:0000313" key="2">
    <source>
        <dbReference type="EMBL" id="CAJ2510028.1"/>
    </source>
</evidence>
<gene>
    <name evidence="2" type="ORF">KHLLAP_LOCUS10496</name>
</gene>
<feature type="compositionally biased region" description="Low complexity" evidence="1">
    <location>
        <begin position="55"/>
        <end position="89"/>
    </location>
</feature>
<feature type="region of interest" description="Disordered" evidence="1">
    <location>
        <begin position="1"/>
        <end position="129"/>
    </location>
</feature>
<feature type="compositionally biased region" description="Basic and acidic residues" evidence="1">
    <location>
        <begin position="26"/>
        <end position="47"/>
    </location>
</feature>
<proteinExistence type="predicted"/>
<comment type="caution">
    <text evidence="2">The sequence shown here is derived from an EMBL/GenBank/DDBJ whole genome shotgun (WGS) entry which is preliminary data.</text>
</comment>
<name>A0AAI8VS37_9PEZI</name>
<dbReference type="EMBL" id="CAUWAG010000013">
    <property type="protein sequence ID" value="CAJ2510028.1"/>
    <property type="molecule type" value="Genomic_DNA"/>
</dbReference>
<evidence type="ECO:0000313" key="3">
    <source>
        <dbReference type="Proteomes" id="UP001295740"/>
    </source>
</evidence>
<organism evidence="2 3">
    <name type="scientific">Anthostomella pinea</name>
    <dbReference type="NCBI Taxonomy" id="933095"/>
    <lineage>
        <taxon>Eukaryota</taxon>
        <taxon>Fungi</taxon>
        <taxon>Dikarya</taxon>
        <taxon>Ascomycota</taxon>
        <taxon>Pezizomycotina</taxon>
        <taxon>Sordariomycetes</taxon>
        <taxon>Xylariomycetidae</taxon>
        <taxon>Xylariales</taxon>
        <taxon>Xylariaceae</taxon>
        <taxon>Anthostomella</taxon>
    </lineage>
</organism>
<feature type="compositionally biased region" description="Basic and acidic residues" evidence="1">
    <location>
        <begin position="116"/>
        <end position="129"/>
    </location>
</feature>